<dbReference type="SUPFAM" id="SSF55073">
    <property type="entry name" value="Nucleotide cyclase"/>
    <property type="match status" value="1"/>
</dbReference>
<sequence length="467" mass="55375">MVKKVYFYILVFFSFFAFSVIIFNIWLYKKESQVVISVTSTYQYKMIINEVLYNKIYLIKNILDKYYKEIIKNEMKKKVELVNNDLYKLITILKTLQNLDFKNYKSFLFKYILNIYNEDIEIIQNNKIMVSKKLERIGKDFNYPCNPFKNYGQCSIVKNNKFTIVKYSPAYKLIIVSSFRLNNFNTKSVAEKLITVLKTIPDIIIYYNGIKLKGEFYTDQFYIFDKFKPLNIFFGFGIKYQKIDSLSSLVNKKVIQAVKPILYTFAIIYFIIISLMYSIIFTIFRKNIKNIDNTIKDFNQKAVTDKLTGIYNRLGFENEINNKKCKYFLIIDLDNFKYINDTFGHEIGDKILKEFTKLLKKYFKNDILGRWGGDEFLICTNKNKSEIQDILEIVNLHLKEIQKTYDKNLTKNLSASAGGCGNNMLDLQKRFNNADLALYKVKKTKKGKVLFYRDINYIKIEKEDINK</sequence>
<dbReference type="AlphaFoldDB" id="B9L7H7"/>
<comment type="catalytic activity">
    <reaction evidence="2">
        <text>2 GTP = 3',3'-c-di-GMP + 2 diphosphate</text>
        <dbReference type="Rhea" id="RHEA:24898"/>
        <dbReference type="ChEBI" id="CHEBI:33019"/>
        <dbReference type="ChEBI" id="CHEBI:37565"/>
        <dbReference type="ChEBI" id="CHEBI:58805"/>
        <dbReference type="EC" id="2.7.7.65"/>
    </reaction>
</comment>
<accession>B9L7H7</accession>
<reference evidence="5 6" key="1">
    <citation type="journal article" date="2009" name="PLoS Genet.">
        <title>Adaptations to submarine hydrothermal environments exemplified by the genome of Nautilia profundicola.</title>
        <authorList>
            <person name="Campbell B.J."/>
            <person name="Smith J.L."/>
            <person name="Hanson T.E."/>
            <person name="Klotz M.G."/>
            <person name="Stein L.Y."/>
            <person name="Lee C.K."/>
            <person name="Wu D."/>
            <person name="Robinson J.M."/>
            <person name="Khouri H.M."/>
            <person name="Eisen J.A."/>
            <person name="Cary S.C."/>
        </authorList>
    </citation>
    <scope>NUCLEOTIDE SEQUENCE [LARGE SCALE GENOMIC DNA]</scope>
    <source>
        <strain evidence="6">ATCC BAA-1463 / DSM 18972 / AmH</strain>
    </source>
</reference>
<dbReference type="PANTHER" id="PTHR45138:SF9">
    <property type="entry name" value="DIGUANYLATE CYCLASE DGCM-RELATED"/>
    <property type="match status" value="1"/>
</dbReference>
<dbReference type="EC" id="2.7.7.65" evidence="1"/>
<evidence type="ECO:0000256" key="1">
    <source>
        <dbReference type="ARBA" id="ARBA00012528"/>
    </source>
</evidence>
<dbReference type="KEGG" id="nam:NAMH_0147"/>
<dbReference type="InterPro" id="IPR000160">
    <property type="entry name" value="GGDEF_dom"/>
</dbReference>
<dbReference type="STRING" id="598659.NAMH_0147"/>
<proteinExistence type="predicted"/>
<keyword evidence="3" id="KW-0472">Membrane</keyword>
<keyword evidence="3" id="KW-0812">Transmembrane</keyword>
<organism evidence="5 6">
    <name type="scientific">Nautilia profundicola (strain ATCC BAA-1463 / DSM 18972 / AmH)</name>
    <dbReference type="NCBI Taxonomy" id="598659"/>
    <lineage>
        <taxon>Bacteria</taxon>
        <taxon>Pseudomonadati</taxon>
        <taxon>Campylobacterota</taxon>
        <taxon>Epsilonproteobacteria</taxon>
        <taxon>Nautiliales</taxon>
        <taxon>Nautiliaceae</taxon>
        <taxon>Nautilia</taxon>
    </lineage>
</organism>
<evidence type="ECO:0000313" key="6">
    <source>
        <dbReference type="Proteomes" id="UP000000448"/>
    </source>
</evidence>
<dbReference type="InterPro" id="IPR050469">
    <property type="entry name" value="Diguanylate_Cyclase"/>
</dbReference>
<evidence type="ECO:0000256" key="2">
    <source>
        <dbReference type="ARBA" id="ARBA00034247"/>
    </source>
</evidence>
<feature type="domain" description="GGDEF" evidence="4">
    <location>
        <begin position="324"/>
        <end position="454"/>
    </location>
</feature>
<dbReference type="SMART" id="SM00267">
    <property type="entry name" value="GGDEF"/>
    <property type="match status" value="1"/>
</dbReference>
<evidence type="ECO:0000259" key="4">
    <source>
        <dbReference type="PROSITE" id="PS50887"/>
    </source>
</evidence>
<feature type="transmembrane region" description="Helical" evidence="3">
    <location>
        <begin position="6"/>
        <end position="27"/>
    </location>
</feature>
<gene>
    <name evidence="5" type="ordered locus">NAMH_0147</name>
</gene>
<name>B9L7H7_NAUPA</name>
<dbReference type="eggNOG" id="COG2199">
    <property type="taxonomic scope" value="Bacteria"/>
</dbReference>
<dbReference type="RefSeq" id="WP_012663528.1">
    <property type="nucleotide sequence ID" value="NC_012115.1"/>
</dbReference>
<dbReference type="OrthoDB" id="9804955at2"/>
<protein>
    <recommendedName>
        <fullName evidence="1">diguanylate cyclase</fullName>
        <ecNumber evidence="1">2.7.7.65</ecNumber>
    </recommendedName>
</protein>
<dbReference type="EMBL" id="CP001279">
    <property type="protein sequence ID" value="ACM92156.1"/>
    <property type="molecule type" value="Genomic_DNA"/>
</dbReference>
<dbReference type="InterPro" id="IPR043128">
    <property type="entry name" value="Rev_trsase/Diguanyl_cyclase"/>
</dbReference>
<evidence type="ECO:0000313" key="5">
    <source>
        <dbReference type="EMBL" id="ACM92156.1"/>
    </source>
</evidence>
<keyword evidence="3" id="KW-1133">Transmembrane helix</keyword>
<evidence type="ECO:0000256" key="3">
    <source>
        <dbReference type="SAM" id="Phobius"/>
    </source>
</evidence>
<dbReference type="PROSITE" id="PS50887">
    <property type="entry name" value="GGDEF"/>
    <property type="match status" value="1"/>
</dbReference>
<keyword evidence="6" id="KW-1185">Reference proteome</keyword>
<dbReference type="Gene3D" id="3.30.70.270">
    <property type="match status" value="1"/>
</dbReference>
<dbReference type="HOGENOM" id="CLU_585040_0_0_7"/>
<dbReference type="Proteomes" id="UP000000448">
    <property type="component" value="Chromosome"/>
</dbReference>
<dbReference type="GO" id="GO:1902201">
    <property type="term" value="P:negative regulation of bacterial-type flagellum-dependent cell motility"/>
    <property type="evidence" value="ECO:0007669"/>
    <property type="project" value="TreeGrafter"/>
</dbReference>
<dbReference type="GO" id="GO:0005886">
    <property type="term" value="C:plasma membrane"/>
    <property type="evidence" value="ECO:0007669"/>
    <property type="project" value="TreeGrafter"/>
</dbReference>
<dbReference type="CDD" id="cd01949">
    <property type="entry name" value="GGDEF"/>
    <property type="match status" value="1"/>
</dbReference>
<dbReference type="GO" id="GO:0052621">
    <property type="term" value="F:diguanylate cyclase activity"/>
    <property type="evidence" value="ECO:0007669"/>
    <property type="project" value="UniProtKB-EC"/>
</dbReference>
<dbReference type="PANTHER" id="PTHR45138">
    <property type="entry name" value="REGULATORY COMPONENTS OF SENSORY TRANSDUCTION SYSTEM"/>
    <property type="match status" value="1"/>
</dbReference>
<feature type="transmembrane region" description="Helical" evidence="3">
    <location>
        <begin position="261"/>
        <end position="284"/>
    </location>
</feature>
<dbReference type="InterPro" id="IPR029787">
    <property type="entry name" value="Nucleotide_cyclase"/>
</dbReference>
<dbReference type="NCBIfam" id="TIGR00254">
    <property type="entry name" value="GGDEF"/>
    <property type="match status" value="1"/>
</dbReference>
<dbReference type="Pfam" id="PF00990">
    <property type="entry name" value="GGDEF"/>
    <property type="match status" value="1"/>
</dbReference>
<dbReference type="GO" id="GO:0043709">
    <property type="term" value="P:cell adhesion involved in single-species biofilm formation"/>
    <property type="evidence" value="ECO:0007669"/>
    <property type="project" value="TreeGrafter"/>
</dbReference>